<evidence type="ECO:0000313" key="3">
    <source>
        <dbReference type="Proteomes" id="UP000794436"/>
    </source>
</evidence>
<reference evidence="2" key="1">
    <citation type="submission" date="2019-03" db="EMBL/GenBank/DDBJ databases">
        <title>Long read genome sequence of the mycoparasitic Pythium oligandrum ATCC 38472 isolated from sugarbeet rhizosphere.</title>
        <authorList>
            <person name="Gaulin E."/>
        </authorList>
    </citation>
    <scope>NUCLEOTIDE SEQUENCE</scope>
    <source>
        <strain evidence="2">ATCC 38472_TT</strain>
    </source>
</reference>
<dbReference type="EMBL" id="SPLM01000146">
    <property type="protein sequence ID" value="TMW56128.1"/>
    <property type="molecule type" value="Genomic_DNA"/>
</dbReference>
<accession>A0A8K1FES4</accession>
<evidence type="ECO:0008006" key="4">
    <source>
        <dbReference type="Google" id="ProtNLM"/>
    </source>
</evidence>
<feature type="region of interest" description="Disordered" evidence="1">
    <location>
        <begin position="148"/>
        <end position="179"/>
    </location>
</feature>
<gene>
    <name evidence="2" type="ORF">Poli38472_008776</name>
</gene>
<sequence>MWGGNMAMTMASLSHVDEMQLCRSYLHMLKASKGTLRPDSTLFWASVASHLQIARRLRDALPVDALKTVWQAIETDVCVFSGCIDTIRSHSAGDLTTDQELHLALELYQANHPQHKRFGFLHCWQILSNQAEWQPKAATKAFPSVQVAREKDARPLDDVKKHEPSKASESETSGCDGNPLKRIADAMDRIADAAVKRARIAEEANEMKLFSTPLSTLDEDGKAFYRLKRTVVWKRIKAEEQTWPKT</sequence>
<feature type="compositionally biased region" description="Basic and acidic residues" evidence="1">
    <location>
        <begin position="148"/>
        <end position="169"/>
    </location>
</feature>
<dbReference type="PANTHER" id="PTHR45125:SF3">
    <property type="entry name" value="NO-APICAL-MERISTEM-ASSOCIATED CARBOXY-TERMINAL DOMAIN PROTEIN"/>
    <property type="match status" value="1"/>
</dbReference>
<evidence type="ECO:0000256" key="1">
    <source>
        <dbReference type="SAM" id="MobiDB-lite"/>
    </source>
</evidence>
<keyword evidence="3" id="KW-1185">Reference proteome</keyword>
<proteinExistence type="predicted"/>
<name>A0A8K1FES4_PYTOL</name>
<dbReference type="Proteomes" id="UP000794436">
    <property type="component" value="Unassembled WGS sequence"/>
</dbReference>
<protein>
    <recommendedName>
        <fullName evidence="4">No apical meristem-associated C-terminal domain-containing protein</fullName>
    </recommendedName>
</protein>
<dbReference type="PANTHER" id="PTHR45125">
    <property type="entry name" value="F21J9.4-RELATED"/>
    <property type="match status" value="1"/>
</dbReference>
<organism evidence="2 3">
    <name type="scientific">Pythium oligandrum</name>
    <name type="common">Mycoparasitic fungus</name>
    <dbReference type="NCBI Taxonomy" id="41045"/>
    <lineage>
        <taxon>Eukaryota</taxon>
        <taxon>Sar</taxon>
        <taxon>Stramenopiles</taxon>
        <taxon>Oomycota</taxon>
        <taxon>Peronosporomycetes</taxon>
        <taxon>Pythiales</taxon>
        <taxon>Pythiaceae</taxon>
        <taxon>Pythium</taxon>
    </lineage>
</organism>
<evidence type="ECO:0000313" key="2">
    <source>
        <dbReference type="EMBL" id="TMW56128.1"/>
    </source>
</evidence>
<dbReference type="AlphaFoldDB" id="A0A8K1FES4"/>
<comment type="caution">
    <text evidence="2">The sequence shown here is derived from an EMBL/GenBank/DDBJ whole genome shotgun (WGS) entry which is preliminary data.</text>
</comment>